<evidence type="ECO:0000256" key="2">
    <source>
        <dbReference type="ARBA" id="ARBA00022741"/>
    </source>
</evidence>
<feature type="domain" description="ABC transporter" evidence="5">
    <location>
        <begin position="14"/>
        <end position="248"/>
    </location>
</feature>
<keyword evidence="3 6" id="KW-0067">ATP-binding</keyword>
<dbReference type="PROSITE" id="PS50893">
    <property type="entry name" value="ABC_TRANSPORTER_2"/>
    <property type="match status" value="1"/>
</dbReference>
<dbReference type="PANTHER" id="PTHR42794:SF1">
    <property type="entry name" value="HEMIN IMPORT ATP-BINDING PROTEIN HMUV"/>
    <property type="match status" value="1"/>
</dbReference>
<evidence type="ECO:0000256" key="3">
    <source>
        <dbReference type="ARBA" id="ARBA00022840"/>
    </source>
</evidence>
<evidence type="ECO:0000256" key="4">
    <source>
        <dbReference type="ARBA" id="ARBA00022967"/>
    </source>
</evidence>
<dbReference type="EMBL" id="QWLA01000031">
    <property type="protein sequence ID" value="RIH86282.1"/>
    <property type="molecule type" value="Genomic_DNA"/>
</dbReference>
<dbReference type="GO" id="GO:0016887">
    <property type="term" value="F:ATP hydrolysis activity"/>
    <property type="evidence" value="ECO:0007669"/>
    <property type="project" value="InterPro"/>
</dbReference>
<comment type="caution">
    <text evidence="6">The sequence shown here is derived from an EMBL/GenBank/DDBJ whole genome shotgun (WGS) entry which is preliminary data.</text>
</comment>
<proteinExistence type="predicted"/>
<keyword evidence="4" id="KW-1278">Translocase</keyword>
<keyword evidence="1" id="KW-0813">Transport</keyword>
<dbReference type="Gene3D" id="3.40.50.300">
    <property type="entry name" value="P-loop containing nucleotide triphosphate hydrolases"/>
    <property type="match status" value="1"/>
</dbReference>
<dbReference type="InterPro" id="IPR027417">
    <property type="entry name" value="P-loop_NTPase"/>
</dbReference>
<sequence length="263" mass="28615">MLSAGRKTQGAEGLRAEGLSFAYRGKPVLTEVGLELRPGEWLALLGPNGAGKSTLLRLLAGLLKPSAGRVELDGQPLEGVTGYRRGQTIAFLSQNGGYPEDMTVEEVVRLGRTPHLGLLKREGKEDQEAVEWALEQTQTRPFRHRLLPTLSGGERQRVLLARALAAKPRYLLLDEPTAHLDLHHQAEFVALLTSLRAGGIGILTVLHDPNLALRADRVAFLSAGRIVAEGEPRTIVTQPILDHVYGPMVRVHEVEGRPVVLLG</sequence>
<dbReference type="InterPro" id="IPR003439">
    <property type="entry name" value="ABC_transporter-like_ATP-bd"/>
</dbReference>
<protein>
    <submittedName>
        <fullName evidence="6">Ferric enterobactin transport ATP-binding protein FepC</fullName>
    </submittedName>
</protein>
<dbReference type="Pfam" id="PF00005">
    <property type="entry name" value="ABC_tran"/>
    <property type="match status" value="1"/>
</dbReference>
<dbReference type="InterPro" id="IPR003593">
    <property type="entry name" value="AAA+_ATPase"/>
</dbReference>
<dbReference type="SUPFAM" id="SSF52540">
    <property type="entry name" value="P-loop containing nucleoside triphosphate hydrolases"/>
    <property type="match status" value="1"/>
</dbReference>
<dbReference type="PANTHER" id="PTHR42794">
    <property type="entry name" value="HEMIN IMPORT ATP-BINDING PROTEIN HMUV"/>
    <property type="match status" value="1"/>
</dbReference>
<reference evidence="6 7" key="1">
    <citation type="submission" date="2018-08" db="EMBL/GenBank/DDBJ databases">
        <title>Meiothermus roseus NBRC 110900 genome sequencing project.</title>
        <authorList>
            <person name="Da Costa M.S."/>
            <person name="Albuquerque L."/>
            <person name="Raposo P."/>
            <person name="Froufe H.J.C."/>
            <person name="Barroso C.S."/>
            <person name="Egas C."/>
        </authorList>
    </citation>
    <scope>NUCLEOTIDE SEQUENCE [LARGE SCALE GENOMIC DNA]</scope>
    <source>
        <strain evidence="6 7">NBRC 110900</strain>
    </source>
</reference>
<accession>A0A399EUJ4</accession>
<dbReference type="FunFam" id="3.40.50.300:FF:000134">
    <property type="entry name" value="Iron-enterobactin ABC transporter ATP-binding protein"/>
    <property type="match status" value="1"/>
</dbReference>
<gene>
    <name evidence="6" type="primary">fepC</name>
    <name evidence="6" type="ORF">Mrose_01820</name>
</gene>
<dbReference type="Proteomes" id="UP000265341">
    <property type="component" value="Unassembled WGS sequence"/>
</dbReference>
<evidence type="ECO:0000259" key="5">
    <source>
        <dbReference type="PROSITE" id="PS50893"/>
    </source>
</evidence>
<organism evidence="6 7">
    <name type="scientific">Calidithermus roseus</name>
    <dbReference type="NCBI Taxonomy" id="1644118"/>
    <lineage>
        <taxon>Bacteria</taxon>
        <taxon>Thermotogati</taxon>
        <taxon>Deinococcota</taxon>
        <taxon>Deinococci</taxon>
        <taxon>Thermales</taxon>
        <taxon>Thermaceae</taxon>
        <taxon>Calidithermus</taxon>
    </lineage>
</organism>
<dbReference type="RefSeq" id="WP_182482748.1">
    <property type="nucleotide sequence ID" value="NZ_QWLA01000031.1"/>
</dbReference>
<dbReference type="GO" id="GO:0005524">
    <property type="term" value="F:ATP binding"/>
    <property type="evidence" value="ECO:0007669"/>
    <property type="project" value="UniProtKB-KW"/>
</dbReference>
<evidence type="ECO:0000313" key="6">
    <source>
        <dbReference type="EMBL" id="RIH86282.1"/>
    </source>
</evidence>
<evidence type="ECO:0000256" key="1">
    <source>
        <dbReference type="ARBA" id="ARBA00022448"/>
    </source>
</evidence>
<evidence type="ECO:0000313" key="7">
    <source>
        <dbReference type="Proteomes" id="UP000265341"/>
    </source>
</evidence>
<dbReference type="AlphaFoldDB" id="A0A399EUJ4"/>
<dbReference type="SMART" id="SM00382">
    <property type="entry name" value="AAA"/>
    <property type="match status" value="1"/>
</dbReference>
<keyword evidence="2" id="KW-0547">Nucleotide-binding</keyword>
<keyword evidence="7" id="KW-1185">Reference proteome</keyword>
<dbReference type="PROSITE" id="PS00211">
    <property type="entry name" value="ABC_TRANSPORTER_1"/>
    <property type="match status" value="1"/>
</dbReference>
<name>A0A399EUJ4_9DEIN</name>
<dbReference type="InterPro" id="IPR017871">
    <property type="entry name" value="ABC_transporter-like_CS"/>
</dbReference>